<dbReference type="InterPro" id="IPR050445">
    <property type="entry name" value="Bact_polysacc_biosynth/exp"/>
</dbReference>
<name>A0ABT4RD99_9ACTN</name>
<organism evidence="12 13">
    <name type="scientific">Solirubrobacter deserti</name>
    <dbReference type="NCBI Taxonomy" id="2282478"/>
    <lineage>
        <taxon>Bacteria</taxon>
        <taxon>Bacillati</taxon>
        <taxon>Actinomycetota</taxon>
        <taxon>Thermoleophilia</taxon>
        <taxon>Solirubrobacterales</taxon>
        <taxon>Solirubrobacteraceae</taxon>
        <taxon>Solirubrobacter</taxon>
    </lineage>
</organism>
<dbReference type="Pfam" id="PF02706">
    <property type="entry name" value="Wzz"/>
    <property type="match status" value="1"/>
</dbReference>
<comment type="caution">
    <text evidence="12">The sequence shown here is derived from an EMBL/GenBank/DDBJ whole genome shotgun (WGS) entry which is preliminary data.</text>
</comment>
<dbReference type="InterPro" id="IPR027417">
    <property type="entry name" value="P-loop_NTPase"/>
</dbReference>
<keyword evidence="5" id="KW-0547">Nucleotide-binding</keyword>
<dbReference type="InterPro" id="IPR003856">
    <property type="entry name" value="LPS_length_determ_N"/>
</dbReference>
<evidence type="ECO:0000256" key="9">
    <source>
        <dbReference type="SAM" id="Phobius"/>
    </source>
</evidence>
<keyword evidence="8 9" id="KW-0472">Membrane</keyword>
<feature type="domain" description="Polysaccharide chain length determinant N-terminal" evidence="11">
    <location>
        <begin position="5"/>
        <end position="92"/>
    </location>
</feature>
<evidence type="ECO:0000256" key="1">
    <source>
        <dbReference type="ARBA" id="ARBA00004651"/>
    </source>
</evidence>
<dbReference type="Proteomes" id="UP001147700">
    <property type="component" value="Unassembled WGS sequence"/>
</dbReference>
<evidence type="ECO:0000256" key="7">
    <source>
        <dbReference type="ARBA" id="ARBA00022989"/>
    </source>
</evidence>
<dbReference type="PANTHER" id="PTHR32309:SF13">
    <property type="entry name" value="FERRIC ENTEROBACTIN TRANSPORT PROTEIN FEPE"/>
    <property type="match status" value="1"/>
</dbReference>
<evidence type="ECO:0000259" key="10">
    <source>
        <dbReference type="Pfam" id="PF01656"/>
    </source>
</evidence>
<dbReference type="Pfam" id="PF01656">
    <property type="entry name" value="CbiA"/>
    <property type="match status" value="1"/>
</dbReference>
<dbReference type="InterPro" id="IPR002586">
    <property type="entry name" value="CobQ/CobB/MinD/ParA_Nub-bd_dom"/>
</dbReference>
<comment type="subcellular location">
    <subcellularLocation>
        <location evidence="1">Cell membrane</location>
        <topology evidence="1">Multi-pass membrane protein</topology>
    </subcellularLocation>
</comment>
<evidence type="ECO:0000313" key="13">
    <source>
        <dbReference type="Proteomes" id="UP001147700"/>
    </source>
</evidence>
<keyword evidence="7 9" id="KW-1133">Transmembrane helix</keyword>
<evidence type="ECO:0000256" key="2">
    <source>
        <dbReference type="ARBA" id="ARBA00006683"/>
    </source>
</evidence>
<dbReference type="Gene3D" id="3.40.50.300">
    <property type="entry name" value="P-loop containing nucleotide triphosphate hydrolases"/>
    <property type="match status" value="1"/>
</dbReference>
<reference evidence="12" key="1">
    <citation type="submission" date="2022-10" db="EMBL/GenBank/DDBJ databases">
        <title>The WGS of Solirubrobacter sp. CPCC 204708.</title>
        <authorList>
            <person name="Jiang Z."/>
        </authorList>
    </citation>
    <scope>NUCLEOTIDE SEQUENCE</scope>
    <source>
        <strain evidence="12">CPCC 204708</strain>
    </source>
</reference>
<accession>A0ABT4RD99</accession>
<keyword evidence="6" id="KW-0067">ATP-binding</keyword>
<evidence type="ECO:0000256" key="4">
    <source>
        <dbReference type="ARBA" id="ARBA00022692"/>
    </source>
</evidence>
<evidence type="ECO:0000259" key="11">
    <source>
        <dbReference type="Pfam" id="PF02706"/>
    </source>
</evidence>
<comment type="similarity">
    <text evidence="2">Belongs to the CpsC/CapA family.</text>
</comment>
<evidence type="ECO:0000256" key="5">
    <source>
        <dbReference type="ARBA" id="ARBA00022741"/>
    </source>
</evidence>
<proteinExistence type="inferred from homology"/>
<keyword evidence="3" id="KW-1003">Cell membrane</keyword>
<dbReference type="RefSeq" id="WP_202952116.1">
    <property type="nucleotide sequence ID" value="NZ_JAPCID010000005.1"/>
</dbReference>
<evidence type="ECO:0000256" key="6">
    <source>
        <dbReference type="ARBA" id="ARBA00022840"/>
    </source>
</evidence>
<keyword evidence="13" id="KW-1185">Reference proteome</keyword>
<evidence type="ECO:0000256" key="3">
    <source>
        <dbReference type="ARBA" id="ARBA00022475"/>
    </source>
</evidence>
<evidence type="ECO:0000256" key="8">
    <source>
        <dbReference type="ARBA" id="ARBA00023136"/>
    </source>
</evidence>
<dbReference type="EMBL" id="JAPCID010000005">
    <property type="protein sequence ID" value="MDA0136512.1"/>
    <property type="molecule type" value="Genomic_DNA"/>
</dbReference>
<dbReference type="PANTHER" id="PTHR32309">
    <property type="entry name" value="TYROSINE-PROTEIN KINASE"/>
    <property type="match status" value="1"/>
</dbReference>
<keyword evidence="4 9" id="KW-0812">Transmembrane</keyword>
<feature type="transmembrane region" description="Helical" evidence="9">
    <location>
        <begin position="18"/>
        <end position="37"/>
    </location>
</feature>
<gene>
    <name evidence="12" type="ORF">OJ962_03315</name>
</gene>
<evidence type="ECO:0000313" key="12">
    <source>
        <dbReference type="EMBL" id="MDA0136512.1"/>
    </source>
</evidence>
<feature type="domain" description="CobQ/CobB/MinD/ParA nucleotide binding" evidence="10">
    <location>
        <begin position="307"/>
        <end position="349"/>
    </location>
</feature>
<sequence length="515" mass="55872">MDHKSLRDYLHVVVRRKWVIVATVVLVTAAALGYSLLQEKTYQAASQVLLGRQNLANLLSGLGDQQIGNDFQRIAQTQAELARSPEVAALVLQRSRETGMTPRELLDRTQITVLPNADLLEFRVTDVDEPATVALATAWAESFVAYRRTLDNGALEIARRGIRGRVEQLDEPRGELYDELVAKDEQLSTIQALQGSNVSVARRADEAALVAPRPLRNLPLGIALGLALGLAFAFLREALDTRVRSAEELTEVLGLPLVARLPEPPRRLRESHKLVMMEYPNGAAAEPLRLLRSNVEFLNLDRGARTIMVTSAVQGEGKSTIIANLAVALARSGKRVVLVDLDFRRSTLARFFDAAGRPGVTEVALGEHGLDDAIVPVPLGVEYGADEPVGSLGVLTAGALPPDVGEFVGGRRLASILRELRERADLVLLDTPPVLKVSDGMTLSTQADAVLVAARMNLIRRPMMQELARLTDAMPADKLGFVLTGDESVAGDGYGYGYGYGEPVRPERRLAGLRG</sequence>
<dbReference type="InterPro" id="IPR005702">
    <property type="entry name" value="Wzc-like_C"/>
</dbReference>
<dbReference type="SUPFAM" id="SSF52540">
    <property type="entry name" value="P-loop containing nucleoside triphosphate hydrolases"/>
    <property type="match status" value="1"/>
</dbReference>
<protein>
    <submittedName>
        <fullName evidence="12">Wzz/FepE/Etk N-terminal domain-containing protein</fullName>
    </submittedName>
</protein>
<dbReference type="CDD" id="cd05387">
    <property type="entry name" value="BY-kinase"/>
    <property type="match status" value="1"/>
</dbReference>